<dbReference type="Proteomes" id="UP000185990">
    <property type="component" value="Unassembled WGS sequence"/>
</dbReference>
<reference evidence="1 4" key="2">
    <citation type="submission" date="2016-11" db="EMBL/GenBank/DDBJ databases">
        <title>Draft genome of Pseudomonas versuta A4R1.5.</title>
        <authorList>
            <person name="See-Too W.-S."/>
        </authorList>
    </citation>
    <scope>NUCLEOTIDE SEQUENCE [LARGE SCALE GENOMIC DNA]</scope>
    <source>
        <strain evidence="1 4">A4R1.5</strain>
    </source>
</reference>
<comment type="caution">
    <text evidence="2">The sequence shown here is derived from an EMBL/GenBank/DDBJ whole genome shotgun (WGS) entry which is preliminary data.</text>
</comment>
<organism evidence="2 3">
    <name type="scientific">Pseudomonas versuta</name>
    <dbReference type="NCBI Taxonomy" id="1788301"/>
    <lineage>
        <taxon>Bacteria</taxon>
        <taxon>Pseudomonadati</taxon>
        <taxon>Pseudomonadota</taxon>
        <taxon>Gammaproteobacteria</taxon>
        <taxon>Pseudomonadales</taxon>
        <taxon>Pseudomonadaceae</taxon>
        <taxon>Pseudomonas</taxon>
    </lineage>
</organism>
<reference evidence="2 3" key="1">
    <citation type="submission" date="2016-11" db="EMBL/GenBank/DDBJ databases">
        <title>Draft genome of Pseudomonas versuta A4R1.12.</title>
        <authorList>
            <person name="See-Too W.-S."/>
        </authorList>
    </citation>
    <scope>NUCLEOTIDE SEQUENCE [LARGE SCALE GENOMIC DNA]</scope>
    <source>
        <strain evidence="2 3">A4R1.12</strain>
    </source>
</reference>
<dbReference type="EMBL" id="MPJC01000014">
    <property type="protein sequence ID" value="OKA19062.1"/>
    <property type="molecule type" value="Genomic_DNA"/>
</dbReference>
<accession>A0A0M4RFL7</accession>
<accession>A0A1Q4KEB3</accession>
<evidence type="ECO:0000313" key="3">
    <source>
        <dbReference type="Proteomes" id="UP000185990"/>
    </source>
</evidence>
<protein>
    <submittedName>
        <fullName evidence="2">Uncharacterized protein</fullName>
    </submittedName>
</protein>
<proteinExistence type="predicted"/>
<sequence>MNTQVVSQRIRNRTVELLEWLIECENEPPRLGMNELINSWADWVPVSVAKDHFIAQGFTPLQSDLVQKVSAAIDAFCQATPQNIGDDAAVIALPQWGIVVAAARQALIAINVKEQKLNG</sequence>
<dbReference type="RefSeq" id="WP_060691621.1">
    <property type="nucleotide sequence ID" value="NZ_CP012676.1"/>
</dbReference>
<evidence type="ECO:0000313" key="2">
    <source>
        <dbReference type="EMBL" id="OKA20893.1"/>
    </source>
</evidence>
<dbReference type="EMBL" id="MPJD01000025">
    <property type="protein sequence ID" value="OKA20893.1"/>
    <property type="molecule type" value="Genomic_DNA"/>
</dbReference>
<name>A0A0M4RFL7_9PSED</name>
<evidence type="ECO:0000313" key="1">
    <source>
        <dbReference type="EMBL" id="OKA19062.1"/>
    </source>
</evidence>
<dbReference type="AlphaFoldDB" id="A0A0M4RFL7"/>
<dbReference type="KEGG" id="ppsy:AOC04_06115"/>
<dbReference type="Proteomes" id="UP000186677">
    <property type="component" value="Unassembled WGS sequence"/>
</dbReference>
<gene>
    <name evidence="1" type="ORF">BOH73_18165</name>
    <name evidence="2" type="ORF">BOH74_16265</name>
</gene>
<evidence type="ECO:0000313" key="4">
    <source>
        <dbReference type="Proteomes" id="UP000186677"/>
    </source>
</evidence>
<keyword evidence="4" id="KW-1185">Reference proteome</keyword>
<dbReference type="OrthoDB" id="6935103at2"/>